<evidence type="ECO:0008006" key="3">
    <source>
        <dbReference type="Google" id="ProtNLM"/>
    </source>
</evidence>
<reference evidence="1 2" key="1">
    <citation type="journal article" date="2019" name="Sci. Rep.">
        <title>Comparative genomics of chytrid fungi reveal insights into the obligate biotrophic and pathogenic lifestyle of Synchytrium endobioticum.</title>
        <authorList>
            <person name="van de Vossenberg B.T.L.H."/>
            <person name="Warris S."/>
            <person name="Nguyen H.D.T."/>
            <person name="van Gent-Pelzer M.P.E."/>
            <person name="Joly D.L."/>
            <person name="van de Geest H.C."/>
            <person name="Bonants P.J.M."/>
            <person name="Smith D.S."/>
            <person name="Levesque C.A."/>
            <person name="van der Lee T.A.J."/>
        </authorList>
    </citation>
    <scope>NUCLEOTIDE SEQUENCE [LARGE SCALE GENOMIC DNA]</scope>
    <source>
        <strain evidence="1 2">JEL517</strain>
    </source>
</reference>
<dbReference type="EMBL" id="QEAO01000012">
    <property type="protein sequence ID" value="TPX34650.1"/>
    <property type="molecule type" value="Genomic_DNA"/>
</dbReference>
<dbReference type="STRING" id="1806994.A0A507BZF4"/>
<keyword evidence="2" id="KW-1185">Reference proteome</keyword>
<protein>
    <recommendedName>
        <fullName evidence="3">O-fucosyltransferase family protein</fullName>
    </recommendedName>
</protein>
<dbReference type="GeneID" id="42003906"/>
<dbReference type="RefSeq" id="XP_031025328.1">
    <property type="nucleotide sequence ID" value="XM_031168609.1"/>
</dbReference>
<organism evidence="1 2">
    <name type="scientific">Synchytrium microbalum</name>
    <dbReference type="NCBI Taxonomy" id="1806994"/>
    <lineage>
        <taxon>Eukaryota</taxon>
        <taxon>Fungi</taxon>
        <taxon>Fungi incertae sedis</taxon>
        <taxon>Chytridiomycota</taxon>
        <taxon>Chytridiomycota incertae sedis</taxon>
        <taxon>Chytridiomycetes</taxon>
        <taxon>Synchytriales</taxon>
        <taxon>Synchytriaceae</taxon>
        <taxon>Synchytrium</taxon>
    </lineage>
</organism>
<dbReference type="OrthoDB" id="2413580at2759"/>
<dbReference type="Proteomes" id="UP000319731">
    <property type="component" value="Unassembled WGS sequence"/>
</dbReference>
<evidence type="ECO:0000313" key="1">
    <source>
        <dbReference type="EMBL" id="TPX34650.1"/>
    </source>
</evidence>
<gene>
    <name evidence="1" type="ORF">SmJEL517_g02681</name>
</gene>
<dbReference type="AlphaFoldDB" id="A0A507BZF4"/>
<accession>A0A507BZF4</accession>
<sequence length="458" mass="51130">MTVSGTVAPIKRYIYVLLALATSLLVWSSSSSFVQHHKLSESDQHCNCQAPLQDEANIKSKIVPTLGGLPGLLIPFDLEFDKYMERHKRALLDIGSHSWIIADLDVGGGLGNRLPGLVNGVLLALLTNRTLLIRYPDYIRRMWDFAVDFDLENYQIPGELFSVMEDMNRTLIAVSITEDFATYFDQARPWMVQGWNYNAPFLQANPHYRDRIKQLFPDGRVSHHILRRAIRLNNGLSARLAEYTKSKFRPYTIGIHIRSMKLSNIASMRTYATIALDLADASGRPSHEIGFHIAADSESLRNELALLLGQERVTYLPIRLSMLSSIGNPGGSDEEAAMDFVALGSGDAVVATYGSSFGQWAGAWSGRNYVTVNQQLTNYSNNKEVAFWKSIKPEPCSFLSKWFTQSPTAAMSPHVGLVAERPALERRAVTEEDREAKAVALLMASPQYLSHAQCHPQV</sequence>
<name>A0A507BZF4_9FUNG</name>
<proteinExistence type="predicted"/>
<evidence type="ECO:0000313" key="2">
    <source>
        <dbReference type="Proteomes" id="UP000319731"/>
    </source>
</evidence>
<comment type="caution">
    <text evidence="1">The sequence shown here is derived from an EMBL/GenBank/DDBJ whole genome shotgun (WGS) entry which is preliminary data.</text>
</comment>
<dbReference type="Gene3D" id="3.40.50.11350">
    <property type="match status" value="1"/>
</dbReference>